<organism evidence="2 3">
    <name type="scientific">Krasilnikoviella flava</name>
    <dbReference type="NCBI Taxonomy" id="526729"/>
    <lineage>
        <taxon>Bacteria</taxon>
        <taxon>Bacillati</taxon>
        <taxon>Actinomycetota</taxon>
        <taxon>Actinomycetes</taxon>
        <taxon>Micrococcales</taxon>
        <taxon>Promicromonosporaceae</taxon>
        <taxon>Krasilnikoviella</taxon>
    </lineage>
</organism>
<dbReference type="EMBL" id="FUZQ01000007">
    <property type="protein sequence ID" value="SKC77680.1"/>
    <property type="molecule type" value="Genomic_DNA"/>
</dbReference>
<feature type="region of interest" description="Disordered" evidence="1">
    <location>
        <begin position="1"/>
        <end position="42"/>
    </location>
</feature>
<proteinExistence type="predicted"/>
<feature type="compositionally biased region" description="Low complexity" evidence="1">
    <location>
        <begin position="1"/>
        <end position="23"/>
    </location>
</feature>
<dbReference type="AlphaFoldDB" id="A0A1T5LNZ7"/>
<name>A0A1T5LNZ7_9MICO</name>
<evidence type="ECO:0000313" key="2">
    <source>
        <dbReference type="EMBL" id="SKC77680.1"/>
    </source>
</evidence>
<feature type="region of interest" description="Disordered" evidence="1">
    <location>
        <begin position="275"/>
        <end position="300"/>
    </location>
</feature>
<reference evidence="2 3" key="1">
    <citation type="submission" date="2017-02" db="EMBL/GenBank/DDBJ databases">
        <authorList>
            <person name="Peterson S.W."/>
        </authorList>
    </citation>
    <scope>NUCLEOTIDE SEQUENCE [LARGE SCALE GENOMIC DNA]</scope>
    <source>
        <strain evidence="2 3">DSM 21481</strain>
    </source>
</reference>
<keyword evidence="3" id="KW-1185">Reference proteome</keyword>
<evidence type="ECO:0000256" key="1">
    <source>
        <dbReference type="SAM" id="MobiDB-lite"/>
    </source>
</evidence>
<sequence>MTTDPWGTASPPSGASAGPWGPSVFAQPEKDPSPDPDSSTTNGLVALMERQFDLLIAVSRHEVSIKDKDADRRYRERAHRIRAALRQRGVNDPFPWSDLSAWWDRCSELGTYRERRSLLRESYEPVQAELERMGDSHELLDVALTTEARWAPLESRIAGLVAEYGSARDLDQWQDVGRRSREILKDAVNLVYDESMCPDGTEVPKRGDAKARFDQIISARLAGPSFEQLRAWFNRSWSLANAATHSATAPRTAAFASGQSAVALARTLHLLARETAPASTFADEPSRLPEQPAMPDEPPF</sequence>
<dbReference type="STRING" id="526729.SAMN04324258_3647"/>
<accession>A0A1T5LNZ7</accession>
<evidence type="ECO:0000313" key="3">
    <source>
        <dbReference type="Proteomes" id="UP000189777"/>
    </source>
</evidence>
<protein>
    <submittedName>
        <fullName evidence="2">Uncharacterized protein</fullName>
    </submittedName>
</protein>
<dbReference type="Proteomes" id="UP000189777">
    <property type="component" value="Unassembled WGS sequence"/>
</dbReference>
<gene>
    <name evidence="2" type="ORF">SAMN04324258_3647</name>
</gene>